<proteinExistence type="predicted"/>
<gene>
    <name evidence="1" type="ORF">THARTR1_09178</name>
</gene>
<sequence length="29" mass="3150">MFLGVPSSTSMLDNATVSSVEFPNRYNGE</sequence>
<evidence type="ECO:0000313" key="1">
    <source>
        <dbReference type="EMBL" id="PNP50189.1"/>
    </source>
</evidence>
<organism evidence="1 2">
    <name type="scientific">Trichoderma harzianum</name>
    <name type="common">Hypocrea lixii</name>
    <dbReference type="NCBI Taxonomy" id="5544"/>
    <lineage>
        <taxon>Eukaryota</taxon>
        <taxon>Fungi</taxon>
        <taxon>Dikarya</taxon>
        <taxon>Ascomycota</taxon>
        <taxon>Pezizomycotina</taxon>
        <taxon>Sordariomycetes</taxon>
        <taxon>Hypocreomycetidae</taxon>
        <taxon>Hypocreales</taxon>
        <taxon>Hypocreaceae</taxon>
        <taxon>Trichoderma</taxon>
    </lineage>
</organism>
<protein>
    <submittedName>
        <fullName evidence="1">Uncharacterized protein</fullName>
    </submittedName>
</protein>
<evidence type="ECO:0000313" key="2">
    <source>
        <dbReference type="Proteomes" id="UP000236290"/>
    </source>
</evidence>
<comment type="caution">
    <text evidence="1">The sequence shown here is derived from an EMBL/GenBank/DDBJ whole genome shotgun (WGS) entry which is preliminary data.</text>
</comment>
<dbReference type="EMBL" id="MTYI01000165">
    <property type="protein sequence ID" value="PNP50189.1"/>
    <property type="molecule type" value="Genomic_DNA"/>
</dbReference>
<dbReference type="AlphaFoldDB" id="A0A2K0TXE0"/>
<dbReference type="Proteomes" id="UP000236290">
    <property type="component" value="Unassembled WGS sequence"/>
</dbReference>
<name>A0A2K0TXE0_TRIHA</name>
<accession>A0A2K0TXE0</accession>
<reference evidence="1 2" key="1">
    <citation type="submission" date="2017-02" db="EMBL/GenBank/DDBJ databases">
        <title>Genomes of Trichoderma spp. with biocontrol activity.</title>
        <authorList>
            <person name="Gardiner D."/>
            <person name="Kazan K."/>
            <person name="Vos C."/>
            <person name="Harvey P."/>
        </authorList>
    </citation>
    <scope>NUCLEOTIDE SEQUENCE [LARGE SCALE GENOMIC DNA]</scope>
    <source>
        <strain evidence="1 2">Tr1</strain>
    </source>
</reference>